<comment type="caution">
    <text evidence="1">The sequence shown here is derived from an EMBL/GenBank/DDBJ whole genome shotgun (WGS) entry which is preliminary data.</text>
</comment>
<gene>
    <name evidence="1" type="ORF">QV06_03495</name>
</gene>
<sequence length="120" mass="13485">MNYYKLVCELPITAELSLNIIEKIATSELQAKAYQAEHYRKTGEILEIKTMPNKGIAIISTIEIGGLNKEFLLAVVESEKEAKSVLKSYSIVFPFLQPITKPLNDISLSHYFLGGNDETY</sequence>
<reference evidence="1 2" key="1">
    <citation type="submission" date="2014-11" db="EMBL/GenBank/DDBJ databases">
        <title>Pan-genome of Gallibacterium spp.</title>
        <authorList>
            <person name="Kudirkiene E."/>
            <person name="Bojesen A.M."/>
        </authorList>
    </citation>
    <scope>NUCLEOTIDE SEQUENCE [LARGE SCALE GENOMIC DNA]</scope>
    <source>
        <strain evidence="1 2">59/S3/89</strain>
    </source>
</reference>
<dbReference type="STRING" id="505345.QV06_03495"/>
<accession>A0A1A7PT98</accession>
<evidence type="ECO:0000313" key="2">
    <source>
        <dbReference type="Proteomes" id="UP000092626"/>
    </source>
</evidence>
<dbReference type="AlphaFoldDB" id="A0A1A7PT98"/>
<evidence type="ECO:0000313" key="1">
    <source>
        <dbReference type="EMBL" id="OBX05279.1"/>
    </source>
</evidence>
<organism evidence="1 2">
    <name type="scientific">Gallibacterium genomosp. 3</name>
    <dbReference type="NCBI Taxonomy" id="505345"/>
    <lineage>
        <taxon>Bacteria</taxon>
        <taxon>Pseudomonadati</taxon>
        <taxon>Pseudomonadota</taxon>
        <taxon>Gammaproteobacteria</taxon>
        <taxon>Pasteurellales</taxon>
        <taxon>Pasteurellaceae</taxon>
        <taxon>Gallibacterium</taxon>
    </lineage>
</organism>
<dbReference type="EMBL" id="JTJR01000011">
    <property type="protein sequence ID" value="OBX05279.1"/>
    <property type="molecule type" value="Genomic_DNA"/>
</dbReference>
<proteinExistence type="predicted"/>
<dbReference type="RefSeq" id="WP_065236966.1">
    <property type="nucleotide sequence ID" value="NZ_JTJR01000011.1"/>
</dbReference>
<name>A0A1A7PT98_9PAST</name>
<dbReference type="Proteomes" id="UP000092626">
    <property type="component" value="Unassembled WGS sequence"/>
</dbReference>
<protein>
    <submittedName>
        <fullName evidence="1">Uncharacterized protein</fullName>
    </submittedName>
</protein>